<dbReference type="InterPro" id="IPR025659">
    <property type="entry name" value="Tubby-like_C"/>
</dbReference>
<dbReference type="PANTHER" id="PTHR31087:SF25">
    <property type="entry name" value="TRANSLATION INITIATION FACTOR 2B FAMILY PROTEIN, PUTATIVE, EXPRESSED-RELATED"/>
    <property type="match status" value="1"/>
</dbReference>
<comment type="similarity">
    <text evidence="1">Belongs to the LOR family.</text>
</comment>
<evidence type="ECO:0000313" key="3">
    <source>
        <dbReference type="Proteomes" id="UP001159364"/>
    </source>
</evidence>
<dbReference type="Proteomes" id="UP001159364">
    <property type="component" value="Linkage Group LG01"/>
</dbReference>
<accession>A0AAV8U852</accession>
<gene>
    <name evidence="2" type="ORF">K2173_009700</name>
</gene>
<comment type="caution">
    <text evidence="2">The sequence shown here is derived from an EMBL/GenBank/DDBJ whole genome shotgun (WGS) entry which is preliminary data.</text>
</comment>
<reference evidence="2 3" key="1">
    <citation type="submission" date="2021-09" db="EMBL/GenBank/DDBJ databases">
        <title>Genomic insights and catalytic innovation underlie evolution of tropane alkaloids biosynthesis.</title>
        <authorList>
            <person name="Wang Y.-J."/>
            <person name="Tian T."/>
            <person name="Huang J.-P."/>
            <person name="Huang S.-X."/>
        </authorList>
    </citation>
    <scope>NUCLEOTIDE SEQUENCE [LARGE SCALE GENOMIC DNA]</scope>
    <source>
        <strain evidence="2">KIB-2018</strain>
        <tissue evidence="2">Leaf</tissue>
    </source>
</reference>
<evidence type="ECO:0000256" key="1">
    <source>
        <dbReference type="ARBA" id="ARBA00005437"/>
    </source>
</evidence>
<name>A0AAV8U852_9ROSI</name>
<dbReference type="AlphaFoldDB" id="A0AAV8U852"/>
<proteinExistence type="inferred from homology"/>
<dbReference type="PANTHER" id="PTHR31087">
    <property type="match status" value="1"/>
</dbReference>
<dbReference type="SUPFAM" id="SSF54518">
    <property type="entry name" value="Tubby C-terminal domain-like"/>
    <property type="match status" value="1"/>
</dbReference>
<protein>
    <submittedName>
        <fullName evidence="2">Uncharacterized protein</fullName>
    </submittedName>
</protein>
<dbReference type="Pfam" id="PF04525">
    <property type="entry name" value="LOR"/>
    <property type="match status" value="1"/>
</dbReference>
<dbReference type="Gene3D" id="2.40.160.200">
    <property type="entry name" value="LURP1-related"/>
    <property type="match status" value="1"/>
</dbReference>
<organism evidence="2 3">
    <name type="scientific">Erythroxylum novogranatense</name>
    <dbReference type="NCBI Taxonomy" id="1862640"/>
    <lineage>
        <taxon>Eukaryota</taxon>
        <taxon>Viridiplantae</taxon>
        <taxon>Streptophyta</taxon>
        <taxon>Embryophyta</taxon>
        <taxon>Tracheophyta</taxon>
        <taxon>Spermatophyta</taxon>
        <taxon>Magnoliopsida</taxon>
        <taxon>eudicotyledons</taxon>
        <taxon>Gunneridae</taxon>
        <taxon>Pentapetalae</taxon>
        <taxon>rosids</taxon>
        <taxon>fabids</taxon>
        <taxon>Malpighiales</taxon>
        <taxon>Erythroxylaceae</taxon>
        <taxon>Erythroxylum</taxon>
    </lineage>
</organism>
<keyword evidence="3" id="KW-1185">Reference proteome</keyword>
<dbReference type="InterPro" id="IPR038595">
    <property type="entry name" value="LOR_sf"/>
</dbReference>
<sequence>MAKIHPQAHNSSDVPCYLTSRRETFTIWMKSLILNGNGCTVFDANGQVVYRVDNYNSKCSNEVQLMDLKGDVVCTILRKRVKLFLGTWEGYRSIDAEIGKVRKPDFQVRKAFSTLRGEASASKVIVGSDRDQSYECMIESWSKGSSGFKIIDKTGKVIAEVKRKESRSGVALGKDVLTMVVEACVDHSLIMGLVIVNGLISSKM</sequence>
<dbReference type="EMBL" id="JAIWQS010000001">
    <property type="protein sequence ID" value="KAJ8774269.1"/>
    <property type="molecule type" value="Genomic_DNA"/>
</dbReference>
<dbReference type="InterPro" id="IPR007612">
    <property type="entry name" value="LOR"/>
</dbReference>
<evidence type="ECO:0000313" key="2">
    <source>
        <dbReference type="EMBL" id="KAJ8774269.1"/>
    </source>
</evidence>